<dbReference type="AlphaFoldDB" id="A0A7C5QEE0"/>
<gene>
    <name evidence="1" type="ORF">ENM11_07910</name>
</gene>
<dbReference type="InterPro" id="IPR036412">
    <property type="entry name" value="HAD-like_sf"/>
</dbReference>
<dbReference type="PANTHER" id="PTHR43434">
    <property type="entry name" value="PHOSPHOGLYCOLATE PHOSPHATASE"/>
    <property type="match status" value="1"/>
</dbReference>
<organism evidence="1">
    <name type="scientific">Caldiarchaeum subterraneum</name>
    <dbReference type="NCBI Taxonomy" id="311458"/>
    <lineage>
        <taxon>Archaea</taxon>
        <taxon>Nitrososphaerota</taxon>
        <taxon>Candidatus Caldarchaeales</taxon>
        <taxon>Candidatus Caldarchaeaceae</taxon>
        <taxon>Candidatus Caldarchaeum</taxon>
    </lineage>
</organism>
<name>A0A7C5QEE0_CALS0</name>
<accession>A0A7C5QEE0</accession>
<dbReference type="PANTHER" id="PTHR43434:SF1">
    <property type="entry name" value="PHOSPHOGLYCOLATE PHOSPHATASE"/>
    <property type="match status" value="1"/>
</dbReference>
<dbReference type="GO" id="GO:0008967">
    <property type="term" value="F:phosphoglycolate phosphatase activity"/>
    <property type="evidence" value="ECO:0007669"/>
    <property type="project" value="TreeGrafter"/>
</dbReference>
<dbReference type="GO" id="GO:0006281">
    <property type="term" value="P:DNA repair"/>
    <property type="evidence" value="ECO:0007669"/>
    <property type="project" value="TreeGrafter"/>
</dbReference>
<protein>
    <submittedName>
        <fullName evidence="1">HAD family hydrolase</fullName>
    </submittedName>
</protein>
<sequence>MDYVDYCAALNELSRFLGREPSAQVPNTYWGECVSKTMEILVGLSGSADWEKASQLVERYEMLGAVDSKPMPGLRKLTQELPHFKRTAVVTLLTNETAWHVLRMHGINVNLVVGREGRLRPKPYPDQLVEALNHLGSTPKESVMVGDSEWDERAAWAAGVDFIAVTNGRENHGFKTNISVVKNLEEACDVLRLLRISL</sequence>
<dbReference type="Pfam" id="PF13419">
    <property type="entry name" value="HAD_2"/>
    <property type="match status" value="1"/>
</dbReference>
<dbReference type="EMBL" id="DRWN01000066">
    <property type="protein sequence ID" value="HHK69051.1"/>
    <property type="molecule type" value="Genomic_DNA"/>
</dbReference>
<reference evidence="1" key="1">
    <citation type="journal article" date="2020" name="mSystems">
        <title>Genome- and Community-Level Interaction Insights into Carbon Utilization and Element Cycling Functions of Hydrothermarchaeota in Hydrothermal Sediment.</title>
        <authorList>
            <person name="Zhou Z."/>
            <person name="Liu Y."/>
            <person name="Xu W."/>
            <person name="Pan J."/>
            <person name="Luo Z.H."/>
            <person name="Li M."/>
        </authorList>
    </citation>
    <scope>NUCLEOTIDE SEQUENCE [LARGE SCALE GENOMIC DNA]</scope>
    <source>
        <strain evidence="1">SpSt-1056</strain>
    </source>
</reference>
<dbReference type="InterPro" id="IPR023198">
    <property type="entry name" value="PGP-like_dom2"/>
</dbReference>
<dbReference type="SUPFAM" id="SSF56784">
    <property type="entry name" value="HAD-like"/>
    <property type="match status" value="1"/>
</dbReference>
<dbReference type="InterPro" id="IPR041492">
    <property type="entry name" value="HAD_2"/>
</dbReference>
<comment type="caution">
    <text evidence="1">The sequence shown here is derived from an EMBL/GenBank/DDBJ whole genome shotgun (WGS) entry which is preliminary data.</text>
</comment>
<evidence type="ECO:0000313" key="1">
    <source>
        <dbReference type="EMBL" id="HHK69051.1"/>
    </source>
</evidence>
<keyword evidence="1" id="KW-0378">Hydrolase</keyword>
<dbReference type="InterPro" id="IPR050155">
    <property type="entry name" value="HAD-like_hydrolase_sf"/>
</dbReference>
<proteinExistence type="predicted"/>
<dbReference type="Gene3D" id="1.10.150.240">
    <property type="entry name" value="Putative phosphatase, domain 2"/>
    <property type="match status" value="1"/>
</dbReference>
<dbReference type="InterPro" id="IPR023214">
    <property type="entry name" value="HAD_sf"/>
</dbReference>
<dbReference type="Gene3D" id="3.40.50.1000">
    <property type="entry name" value="HAD superfamily/HAD-like"/>
    <property type="match status" value="1"/>
</dbReference>